<name>A0A182IN91_ANOAO</name>
<protein>
    <submittedName>
        <fullName evidence="1">Uncharacterized protein</fullName>
    </submittedName>
</protein>
<dbReference type="InterPro" id="IPR019374">
    <property type="entry name" value="Ribosomal_mS22"/>
</dbReference>
<dbReference type="STRING" id="41427.A0A182IN91"/>
<accession>A0A182IN91</accession>
<proteinExistence type="predicted"/>
<dbReference type="AlphaFoldDB" id="A0A182IN91"/>
<dbReference type="EnsemblMetazoa" id="AATE002321-RA">
    <property type="protein sequence ID" value="AATE002321-PA.1"/>
    <property type="gene ID" value="AATE002321"/>
</dbReference>
<dbReference type="VEuPathDB" id="VectorBase:AATE002321"/>
<dbReference type="PANTHER" id="PTHR13071:SF4">
    <property type="entry name" value="SMALL RIBOSOMAL SUBUNIT PROTEIN MS22"/>
    <property type="match status" value="1"/>
</dbReference>
<organism evidence="1">
    <name type="scientific">Anopheles atroparvus</name>
    <name type="common">European mosquito</name>
    <dbReference type="NCBI Taxonomy" id="41427"/>
    <lineage>
        <taxon>Eukaryota</taxon>
        <taxon>Metazoa</taxon>
        <taxon>Ecdysozoa</taxon>
        <taxon>Arthropoda</taxon>
        <taxon>Hexapoda</taxon>
        <taxon>Insecta</taxon>
        <taxon>Pterygota</taxon>
        <taxon>Neoptera</taxon>
        <taxon>Endopterygota</taxon>
        <taxon>Diptera</taxon>
        <taxon>Nematocera</taxon>
        <taxon>Culicoidea</taxon>
        <taxon>Culicidae</taxon>
        <taxon>Anophelinae</taxon>
        <taxon>Anopheles</taxon>
    </lineage>
</organism>
<sequence>LTDHILTVGCIFVNCFPKRIFLPNKRGVLYNKIHINWIAYRELSGMNMWRVFQEVRQLCGFARLGRTPSVTGVMPRLFSTAPQNEGEPFLSYDKDPAPVFMREDVQKLLKSLTRLELDKVFRKRSVKDNTVEYRFMTDEQLRQELIKSITTAQQKLQMPPVVKVQEDTCRIISKDGALKSLSESKFVFTDITYGLKNNQRSIVVRHPDGTLQEAPYEMRKRLNQIYFPLTGRSIHEPPMFEDRHLKGLLEAGKYEFILDRACVQFEPFEREYHHLTAKVYHHVNESKAFDSLRSTRHFGPFAFFLAWHNLIDDLLLDMIKKDYVRNGVELIVLHSTLHGTTVDSDVKHLLQEVDIPALFDAQDKSIEDLKLDEHALGVIERFVDAHATKKVQLTLAIQAYREIAREKLELAQGIQRMHGES</sequence>
<evidence type="ECO:0000313" key="1">
    <source>
        <dbReference type="EnsemblMetazoa" id="AATE002321-PA.1"/>
    </source>
</evidence>
<dbReference type="GO" id="GO:0005763">
    <property type="term" value="C:mitochondrial small ribosomal subunit"/>
    <property type="evidence" value="ECO:0007669"/>
    <property type="project" value="TreeGrafter"/>
</dbReference>
<dbReference type="GO" id="GO:0003735">
    <property type="term" value="F:structural constituent of ribosome"/>
    <property type="evidence" value="ECO:0007669"/>
    <property type="project" value="TreeGrafter"/>
</dbReference>
<reference evidence="1" key="1">
    <citation type="submission" date="2022-08" db="UniProtKB">
        <authorList>
            <consortium name="EnsemblMetazoa"/>
        </authorList>
    </citation>
    <scope>IDENTIFICATION</scope>
    <source>
        <strain evidence="1">EBRO</strain>
    </source>
</reference>
<dbReference type="Pfam" id="PF10245">
    <property type="entry name" value="MRP-S22"/>
    <property type="match status" value="1"/>
</dbReference>
<dbReference type="PANTHER" id="PTHR13071">
    <property type="entry name" value="MITOCHONDRIAL 28S RIBOSOMAL PROTEIN S22"/>
    <property type="match status" value="1"/>
</dbReference>